<sequence length="101" mass="11539">MFDADFHRDPYRVYDGLRSQGPVQMVRESSRGHHTWMVTGYAQAREALSDLRLSRDTRRFGYLFGDRRDIAPALRATMLATDPPGHTRLRRLASKAFTAAA</sequence>
<dbReference type="PANTHER" id="PTHR46696">
    <property type="entry name" value="P450, PUTATIVE (EUROFUNG)-RELATED"/>
    <property type="match status" value="1"/>
</dbReference>
<dbReference type="SUPFAM" id="SSF48264">
    <property type="entry name" value="Cytochrome P450"/>
    <property type="match status" value="1"/>
</dbReference>
<keyword evidence="3" id="KW-1185">Reference proteome</keyword>
<proteinExistence type="inferred from homology"/>
<name>A0ABW3CK88_9ACTN</name>
<feature type="non-terminal residue" evidence="2">
    <location>
        <position position="101"/>
    </location>
</feature>
<evidence type="ECO:0000256" key="1">
    <source>
        <dbReference type="ARBA" id="ARBA00010617"/>
    </source>
</evidence>
<reference evidence="3" key="1">
    <citation type="journal article" date="2019" name="Int. J. Syst. Evol. Microbiol.">
        <title>The Global Catalogue of Microorganisms (GCM) 10K type strain sequencing project: providing services to taxonomists for standard genome sequencing and annotation.</title>
        <authorList>
            <consortium name="The Broad Institute Genomics Platform"/>
            <consortium name="The Broad Institute Genome Sequencing Center for Infectious Disease"/>
            <person name="Wu L."/>
            <person name="Ma J."/>
        </authorList>
    </citation>
    <scope>NUCLEOTIDE SEQUENCE [LARGE SCALE GENOMIC DNA]</scope>
    <source>
        <strain evidence="3">JCM 31696</strain>
    </source>
</reference>
<protein>
    <submittedName>
        <fullName evidence="2">Cytochrome P450</fullName>
    </submittedName>
</protein>
<dbReference type="Proteomes" id="UP001597083">
    <property type="component" value="Unassembled WGS sequence"/>
</dbReference>
<accession>A0ABW3CK88</accession>
<dbReference type="PANTHER" id="PTHR46696:SF1">
    <property type="entry name" value="CYTOCHROME P450 YJIB-RELATED"/>
    <property type="match status" value="1"/>
</dbReference>
<dbReference type="EMBL" id="JBHTIR010002846">
    <property type="protein sequence ID" value="MFD0854310.1"/>
    <property type="molecule type" value="Genomic_DNA"/>
</dbReference>
<dbReference type="Gene3D" id="1.10.630.10">
    <property type="entry name" value="Cytochrome P450"/>
    <property type="match status" value="1"/>
</dbReference>
<dbReference type="InterPro" id="IPR036396">
    <property type="entry name" value="Cyt_P450_sf"/>
</dbReference>
<evidence type="ECO:0000313" key="3">
    <source>
        <dbReference type="Proteomes" id="UP001597083"/>
    </source>
</evidence>
<comment type="caution">
    <text evidence="2">The sequence shown here is derived from an EMBL/GenBank/DDBJ whole genome shotgun (WGS) entry which is preliminary data.</text>
</comment>
<comment type="similarity">
    <text evidence="1">Belongs to the cytochrome P450 family.</text>
</comment>
<gene>
    <name evidence="2" type="ORF">ACFQ07_18875</name>
</gene>
<organism evidence="2 3">
    <name type="scientific">Actinomadura adrarensis</name>
    <dbReference type="NCBI Taxonomy" id="1819600"/>
    <lineage>
        <taxon>Bacteria</taxon>
        <taxon>Bacillati</taxon>
        <taxon>Actinomycetota</taxon>
        <taxon>Actinomycetes</taxon>
        <taxon>Streptosporangiales</taxon>
        <taxon>Thermomonosporaceae</taxon>
        <taxon>Actinomadura</taxon>
    </lineage>
</organism>
<evidence type="ECO:0000313" key="2">
    <source>
        <dbReference type="EMBL" id="MFD0854310.1"/>
    </source>
</evidence>